<keyword evidence="4 9" id="KW-0805">Transcription regulation</keyword>
<gene>
    <name evidence="13" type="primary">LOC103501935</name>
</gene>
<dbReference type="PROSITE" id="PS50863">
    <property type="entry name" value="B3"/>
    <property type="match status" value="1"/>
</dbReference>
<evidence type="ECO:0000256" key="5">
    <source>
        <dbReference type="ARBA" id="ARBA00023125"/>
    </source>
</evidence>
<evidence type="ECO:0000256" key="2">
    <source>
        <dbReference type="ARBA" id="ARBA00007853"/>
    </source>
</evidence>
<dbReference type="eggNOG" id="ENOG502QTCY">
    <property type="taxonomic scope" value="Eukaryota"/>
</dbReference>
<evidence type="ECO:0000256" key="7">
    <source>
        <dbReference type="ARBA" id="ARBA00023242"/>
    </source>
</evidence>
<evidence type="ECO:0000259" key="11">
    <source>
        <dbReference type="PROSITE" id="PS51745"/>
    </source>
</evidence>
<dbReference type="SMART" id="SM01019">
    <property type="entry name" value="B3"/>
    <property type="match status" value="1"/>
</dbReference>
<evidence type="ECO:0000256" key="8">
    <source>
        <dbReference type="ARBA" id="ARBA00023294"/>
    </source>
</evidence>
<name>A0A1S3CKC2_CUCME</name>
<evidence type="ECO:0000313" key="13">
    <source>
        <dbReference type="RefSeq" id="XP_008463923.2"/>
    </source>
</evidence>
<dbReference type="SUPFAM" id="SSF54277">
    <property type="entry name" value="CAD &amp; PB1 domains"/>
    <property type="match status" value="1"/>
</dbReference>
<comment type="similarity">
    <text evidence="2 9">Belongs to the ARF family.</text>
</comment>
<dbReference type="SMR" id="A0A1S3CKC2"/>
<evidence type="ECO:0000259" key="10">
    <source>
        <dbReference type="PROSITE" id="PS50863"/>
    </source>
</evidence>
<dbReference type="InParanoid" id="A0A1S3CKC2"/>
<dbReference type="PANTHER" id="PTHR31384:SF102">
    <property type="entry name" value="AUXIN RESPONSE FACTOR 4"/>
    <property type="match status" value="1"/>
</dbReference>
<keyword evidence="5 9" id="KW-0238">DNA-binding</keyword>
<dbReference type="Gene3D" id="3.10.20.90">
    <property type="entry name" value="Phosphatidylinositol 3-kinase Catalytic Subunit, Chain A, domain 1"/>
    <property type="match status" value="1"/>
</dbReference>
<dbReference type="GO" id="GO:0005634">
    <property type="term" value="C:nucleus"/>
    <property type="evidence" value="ECO:0007669"/>
    <property type="project" value="UniProtKB-SubCell"/>
</dbReference>
<dbReference type="Pfam" id="PF02362">
    <property type="entry name" value="B3"/>
    <property type="match status" value="1"/>
</dbReference>
<feature type="domain" description="PB1" evidence="11">
    <location>
        <begin position="674"/>
        <end position="758"/>
    </location>
</feature>
<dbReference type="InterPro" id="IPR053793">
    <property type="entry name" value="PB1-like"/>
</dbReference>
<evidence type="ECO:0000313" key="12">
    <source>
        <dbReference type="Proteomes" id="UP001652600"/>
    </source>
</evidence>
<dbReference type="Pfam" id="PF06507">
    <property type="entry name" value="ARF_AD"/>
    <property type="match status" value="1"/>
</dbReference>
<dbReference type="GeneID" id="103501935"/>
<dbReference type="KEGG" id="cmo:103501935"/>
<dbReference type="Gene3D" id="2.30.30.1040">
    <property type="match status" value="1"/>
</dbReference>
<comment type="subunit">
    <text evidence="3 9">Homodimers and heterodimers.</text>
</comment>
<dbReference type="InterPro" id="IPR015300">
    <property type="entry name" value="DNA-bd_pseudobarrel_sf"/>
</dbReference>
<evidence type="ECO:0000256" key="1">
    <source>
        <dbReference type="ARBA" id="ARBA00004123"/>
    </source>
</evidence>
<dbReference type="InterPro" id="IPR033389">
    <property type="entry name" value="AUX/IAA_dom"/>
</dbReference>
<feature type="domain" description="TF-B3" evidence="10">
    <location>
        <begin position="169"/>
        <end position="271"/>
    </location>
</feature>
<dbReference type="Proteomes" id="UP001652600">
    <property type="component" value="Chromosome 11"/>
</dbReference>
<sequence length="812" mass="89774">MEIDLNQTASEVGKNAYCYGNCEEGLCNCCLSSSTSSCSSNSSSTPVSSSTYLELWHACAGPLTSLPKKGNVVVYFPQGHLEQISSASPFSPMEMRTFDLQPEILCRVINVHLLANKENDEVYTQLTLRPLPELLGTGVAGKELEELALNGADGDGSGGSPTRSTPHMFCKTLTASDTSTHGGFSVPRRAAEDCFPPLDYTQLRPSQELIAKDLHGVEWRFKHIYRGQPRRHLLTTGWSIFVSQKNLISGDAVLFLRGENGELRLGIRRAVRPRNGLPDSIVGNQNSCADDLSRVVKAISTKSTFDVFYNPRAYHAQFIISCQKYVKSINNPVSVGTRFKMRFEMDDSPERRFNGVVVGISDMDPFRWPNSKWRCLTVRWDKDSDHQERVSPWEIDPSVSLPPLSVQSSPRLKKLRTSLQAAPPNNSFTGRGGFMDFEDSVRSSKVLQGQENVGIVSPFYGCDTVKRSLEFDVRSSAQQNQVSGGVEKLNIGDYVKVHSNSSFTGFMESDRFLKVLQGQEICSLRPPTSKPEYSLGVWGKFNLSDNSFNTFQSPNSNFYHMASNSAQKMYFPRSEMHSTGQAAVMLSNDSNFPRESALFNPSAVGANVTRTRMERTNRSLDRESLHLVSAPPTLGSNMRNSMGENVNDNATGCKLFGFSLTTETATNVQSSGKRSCTKVHKQGSLVGRAIDLSRLNGYTDLLSELERLFSMEGLLKDPDKGWRVLYTDNENDVMVVGDYPWHDFCDAVSKIHIYTQEEVEKMTNGVVSDDTQSCLDQAPLCMEASKSSSVGQPDSPPTALKVGSFSAMNGVM</sequence>
<evidence type="ECO:0000256" key="4">
    <source>
        <dbReference type="ARBA" id="ARBA00023015"/>
    </source>
</evidence>
<evidence type="ECO:0000256" key="3">
    <source>
        <dbReference type="ARBA" id="ARBA00011726"/>
    </source>
</evidence>
<dbReference type="SUPFAM" id="SSF101936">
    <property type="entry name" value="DNA-binding pseudobarrel domain"/>
    <property type="match status" value="1"/>
</dbReference>
<dbReference type="Gene3D" id="2.40.330.10">
    <property type="entry name" value="DNA-binding pseudobarrel domain"/>
    <property type="match status" value="1"/>
</dbReference>
<evidence type="ECO:0000256" key="6">
    <source>
        <dbReference type="ARBA" id="ARBA00023163"/>
    </source>
</evidence>
<dbReference type="GO" id="GO:0003677">
    <property type="term" value="F:DNA binding"/>
    <property type="evidence" value="ECO:0007669"/>
    <property type="project" value="UniProtKB-KW"/>
</dbReference>
<dbReference type="RefSeq" id="XP_008463923.2">
    <property type="nucleotide sequence ID" value="XM_008465701.3"/>
</dbReference>
<dbReference type="PANTHER" id="PTHR31384">
    <property type="entry name" value="AUXIN RESPONSE FACTOR 4-RELATED"/>
    <property type="match status" value="1"/>
</dbReference>
<keyword evidence="6 9" id="KW-0804">Transcription</keyword>
<keyword evidence="12" id="KW-1185">Reference proteome</keyword>
<dbReference type="CDD" id="cd10017">
    <property type="entry name" value="B3_DNA"/>
    <property type="match status" value="1"/>
</dbReference>
<organism evidence="12 13">
    <name type="scientific">Cucumis melo</name>
    <name type="common">Muskmelon</name>
    <dbReference type="NCBI Taxonomy" id="3656"/>
    <lineage>
        <taxon>Eukaryota</taxon>
        <taxon>Viridiplantae</taxon>
        <taxon>Streptophyta</taxon>
        <taxon>Embryophyta</taxon>
        <taxon>Tracheophyta</taxon>
        <taxon>Spermatophyta</taxon>
        <taxon>Magnoliopsida</taxon>
        <taxon>eudicotyledons</taxon>
        <taxon>Gunneridae</taxon>
        <taxon>Pentapetalae</taxon>
        <taxon>rosids</taxon>
        <taxon>fabids</taxon>
        <taxon>Cucurbitales</taxon>
        <taxon>Cucurbitaceae</taxon>
        <taxon>Benincaseae</taxon>
        <taxon>Cucumis</taxon>
    </lineage>
</organism>
<keyword evidence="7 9" id="KW-0539">Nucleus</keyword>
<dbReference type="GO" id="GO:0006355">
    <property type="term" value="P:regulation of DNA-templated transcription"/>
    <property type="evidence" value="ECO:0007669"/>
    <property type="project" value="InterPro"/>
</dbReference>
<keyword evidence="8 9" id="KW-0927">Auxin signaling pathway</keyword>
<dbReference type="Gramene" id="MELO3C025758.2.1">
    <property type="protein sequence ID" value="MELO3C025758.2.1"/>
    <property type="gene ID" value="MELO3C025758.2"/>
</dbReference>
<dbReference type="InterPro" id="IPR010525">
    <property type="entry name" value="ARF_dom"/>
</dbReference>
<proteinExistence type="inferred from homology"/>
<comment type="function">
    <text evidence="9">Auxin response factors (ARFs) are transcriptional factors that bind specifically to the DNA sequence 5'-TGTCTC-3' found in the auxin-responsive promoter elements (AuxREs).</text>
</comment>
<accession>A0A1S3CKC2</accession>
<dbReference type="Pfam" id="PF02309">
    <property type="entry name" value="AUX_IAA"/>
    <property type="match status" value="1"/>
</dbReference>
<dbReference type="GO" id="GO:0009734">
    <property type="term" value="P:auxin-activated signaling pathway"/>
    <property type="evidence" value="ECO:0007669"/>
    <property type="project" value="UniProtKB-KW"/>
</dbReference>
<protein>
    <recommendedName>
        <fullName evidence="9">Auxin response factor</fullName>
    </recommendedName>
</protein>
<dbReference type="PROSITE" id="PS51745">
    <property type="entry name" value="PB1"/>
    <property type="match status" value="1"/>
</dbReference>
<evidence type="ECO:0000256" key="9">
    <source>
        <dbReference type="RuleBase" id="RU004561"/>
    </source>
</evidence>
<dbReference type="InterPro" id="IPR003340">
    <property type="entry name" value="B3_DNA-bd"/>
</dbReference>
<dbReference type="AlphaFoldDB" id="A0A1S3CKC2"/>
<reference evidence="13" key="1">
    <citation type="submission" date="2025-08" db="UniProtKB">
        <authorList>
            <consortium name="RefSeq"/>
        </authorList>
    </citation>
    <scope>IDENTIFICATION</scope>
    <source>
        <tissue evidence="13">Stem</tissue>
    </source>
</reference>
<dbReference type="InterPro" id="IPR044835">
    <property type="entry name" value="ARF_plant"/>
</dbReference>
<comment type="subcellular location">
    <subcellularLocation>
        <location evidence="1 9">Nucleus</location>
    </subcellularLocation>
</comment>